<accession>G3A334</accession>
<reference evidence="1" key="1">
    <citation type="journal article" date="2011" name="PLoS ONE">
        <title>Ralstonia syzygii, the Blood Disease Bacterium and some Asian R. solanacearum strains form a single genomic species despite divergent lifestyles.</title>
        <authorList>
            <person name="Remenant B."/>
            <person name="de Cambiaire J.C."/>
            <person name="Cellier G."/>
            <person name="Jacobs J.M."/>
            <person name="Mangenot S."/>
            <person name="Barbe V."/>
            <person name="Lajus A."/>
            <person name="Vallenet D."/>
            <person name="Medigue C."/>
            <person name="Fegan M."/>
            <person name="Allen C."/>
            <person name="Prior P."/>
        </authorList>
    </citation>
    <scope>NUCLEOTIDE SEQUENCE</scope>
    <source>
        <strain evidence="1">R24</strain>
    </source>
</reference>
<proteinExistence type="predicted"/>
<gene>
    <name evidence="1" type="ORF">RALSY_30008</name>
</gene>
<dbReference type="AlphaFoldDB" id="G3A334"/>
<protein>
    <submittedName>
        <fullName evidence="1">Uncharacterized protein</fullName>
    </submittedName>
</protein>
<sequence length="23" mass="2552">MALMQRKVLLCHNGAPPSIRSQT</sequence>
<reference evidence="1" key="2">
    <citation type="submission" date="2011-04" db="EMBL/GenBank/DDBJ databases">
        <authorList>
            <person name="Genoscope - CEA"/>
        </authorList>
    </citation>
    <scope>NUCLEOTIDE SEQUENCE</scope>
    <source>
        <strain evidence="1">R24</strain>
    </source>
</reference>
<name>G3A334_9RALS</name>
<organism evidence="1">
    <name type="scientific">Ralstonia syzygii R24</name>
    <dbReference type="NCBI Taxonomy" id="907261"/>
    <lineage>
        <taxon>Bacteria</taxon>
        <taxon>Pseudomonadati</taxon>
        <taxon>Pseudomonadota</taxon>
        <taxon>Betaproteobacteria</taxon>
        <taxon>Burkholderiales</taxon>
        <taxon>Burkholderiaceae</taxon>
        <taxon>Ralstonia</taxon>
        <taxon>Ralstonia solanacearum species complex</taxon>
    </lineage>
</organism>
<dbReference type="EMBL" id="FR854088">
    <property type="protein sequence ID" value="CCA88278.1"/>
    <property type="molecule type" value="Genomic_DNA"/>
</dbReference>
<evidence type="ECO:0000313" key="1">
    <source>
        <dbReference type="EMBL" id="CCA88278.1"/>
    </source>
</evidence>